<evidence type="ECO:0000313" key="2">
    <source>
        <dbReference type="EMBL" id="CAA9502769.1"/>
    </source>
</evidence>
<reference evidence="2" key="1">
    <citation type="submission" date="2020-02" db="EMBL/GenBank/DDBJ databases">
        <authorList>
            <person name="Meier V. D."/>
        </authorList>
    </citation>
    <scope>NUCLEOTIDE SEQUENCE</scope>
    <source>
        <strain evidence="2">AVDCRST_MAG12</strain>
    </source>
</reference>
<feature type="non-terminal residue" evidence="2">
    <location>
        <position position="223"/>
    </location>
</feature>
<evidence type="ECO:0000256" key="1">
    <source>
        <dbReference type="SAM" id="MobiDB-lite"/>
    </source>
</evidence>
<feature type="compositionally biased region" description="Basic residues" evidence="1">
    <location>
        <begin position="178"/>
        <end position="189"/>
    </location>
</feature>
<protein>
    <submittedName>
        <fullName evidence="2">Sortase (Surface protein transpeptidase)</fullName>
    </submittedName>
</protein>
<organism evidence="2">
    <name type="scientific">uncultured Rubrobacteraceae bacterium</name>
    <dbReference type="NCBI Taxonomy" id="349277"/>
    <lineage>
        <taxon>Bacteria</taxon>
        <taxon>Bacillati</taxon>
        <taxon>Actinomycetota</taxon>
        <taxon>Rubrobacteria</taxon>
        <taxon>Rubrobacterales</taxon>
        <taxon>Rubrobacteraceae</taxon>
        <taxon>environmental samples</taxon>
    </lineage>
</organism>
<sequence>EEDEGRAHRKGDDGGRGVRGASRGGRRSALLRVRWPGGRVRQHAAQGLGQGHRRGSGEVRQEPAREGGGAGPRPQGGRPGAEDAQAHRPRAGEGPGRARLRRRQGRVRGRHARRDGPREGDGLPVAERDQRVHSRPQGRLPRDEEQPRLLGSGQAGGGGRDPPHRRRRQDLHLQGLRQVRRRPERRPRPAPRAGQERRQPPDLHPPRLLQAPRGPGRIEGDRL</sequence>
<dbReference type="AlphaFoldDB" id="A0A6J4SME8"/>
<feature type="compositionally biased region" description="Basic and acidic residues" evidence="1">
    <location>
        <begin position="114"/>
        <end position="132"/>
    </location>
</feature>
<feature type="compositionally biased region" description="Basic residues" evidence="1">
    <location>
        <begin position="98"/>
        <end position="113"/>
    </location>
</feature>
<accession>A0A6J4SME8</accession>
<feature type="compositionally biased region" description="Basic and acidic residues" evidence="1">
    <location>
        <begin position="194"/>
        <end position="205"/>
    </location>
</feature>
<feature type="non-terminal residue" evidence="2">
    <location>
        <position position="1"/>
    </location>
</feature>
<dbReference type="EMBL" id="CADCVK010000393">
    <property type="protein sequence ID" value="CAA9502769.1"/>
    <property type="molecule type" value="Genomic_DNA"/>
</dbReference>
<feature type="compositionally biased region" description="Basic and acidic residues" evidence="1">
    <location>
        <begin position="55"/>
        <end position="65"/>
    </location>
</feature>
<feature type="region of interest" description="Disordered" evidence="1">
    <location>
        <begin position="1"/>
        <end position="223"/>
    </location>
</feature>
<name>A0A6J4SME8_9ACTN</name>
<proteinExistence type="predicted"/>
<gene>
    <name evidence="2" type="ORF">AVDCRST_MAG12-2758</name>
</gene>